<comment type="caution">
    <text evidence="4">The sequence shown here is derived from an EMBL/GenBank/DDBJ whole genome shotgun (WGS) entry which is preliminary data.</text>
</comment>
<dbReference type="RefSeq" id="XP_046064698.1">
    <property type="nucleotide sequence ID" value="XM_046203119.1"/>
</dbReference>
<dbReference type="GO" id="GO:0003712">
    <property type="term" value="F:transcription coregulator activity"/>
    <property type="evidence" value="ECO:0007669"/>
    <property type="project" value="TreeGrafter"/>
</dbReference>
<organism evidence="4 5">
    <name type="scientific">Ogataea philodendri</name>
    <dbReference type="NCBI Taxonomy" id="1378263"/>
    <lineage>
        <taxon>Eukaryota</taxon>
        <taxon>Fungi</taxon>
        <taxon>Dikarya</taxon>
        <taxon>Ascomycota</taxon>
        <taxon>Saccharomycotina</taxon>
        <taxon>Pichiomycetes</taxon>
        <taxon>Pichiales</taxon>
        <taxon>Pichiaceae</taxon>
        <taxon>Ogataea</taxon>
    </lineage>
</organism>
<dbReference type="AlphaFoldDB" id="A0A9P8PGA7"/>
<gene>
    <name evidence="4" type="ORF">OGAPHI_000225</name>
</gene>
<sequence>MDYGTPLYQLPLSEHWLLIITNRGYKFYFNSNELVSYWELPESCVAELDEMKRKKNEILLLIGVARGAKVDDSRAGDLNELLHGERYPRDVVEETAQKITSPEEESTSASSNTAKDGISLGYESDSEQEAESSSSGEFNVAAGKPSDHESELESEREPENESESDSDSESDDAVGLNMSDLEDYQEDSSDAAERFYDMCVRYKINPYSSYDLEYEKFINDPVYFEIDDDEKRRSLFDRWCTQAANAQDKVDQSTLAVVGFCKLLVNNGVNFKYYLEFKRKFKSAPEFQAIDSDKLRNKIFNKYIEFRKSDKLAFVLHALRKSGKLVVLTRKINTNKPQKLLDFLSQSNFNIQRDIVEFNFLDQADQTTLLEQFLANA</sequence>
<dbReference type="PANTHER" id="PTHR15377:SF3">
    <property type="entry name" value="WW DOMAIN-CONTAINING PROTEIN"/>
    <property type="match status" value="1"/>
</dbReference>
<reference evidence="4" key="2">
    <citation type="submission" date="2021-01" db="EMBL/GenBank/DDBJ databases">
        <authorList>
            <person name="Schikora-Tamarit M.A."/>
        </authorList>
    </citation>
    <scope>NUCLEOTIDE SEQUENCE</scope>
    <source>
        <strain evidence="4">CBS6075</strain>
    </source>
</reference>
<dbReference type="GO" id="GO:0070063">
    <property type="term" value="F:RNA polymerase binding"/>
    <property type="evidence" value="ECO:0007669"/>
    <property type="project" value="InterPro"/>
</dbReference>
<dbReference type="EMBL" id="JAEUBE010000055">
    <property type="protein sequence ID" value="KAH3671522.1"/>
    <property type="molecule type" value="Genomic_DNA"/>
</dbReference>
<dbReference type="SUPFAM" id="SSF51045">
    <property type="entry name" value="WW domain"/>
    <property type="match status" value="1"/>
</dbReference>
<dbReference type="InterPro" id="IPR002713">
    <property type="entry name" value="FF_domain"/>
</dbReference>
<dbReference type="Gene3D" id="1.10.10.440">
    <property type="entry name" value="FF domain"/>
    <property type="match status" value="2"/>
</dbReference>
<dbReference type="GO" id="GO:0005634">
    <property type="term" value="C:nucleus"/>
    <property type="evidence" value="ECO:0007669"/>
    <property type="project" value="TreeGrafter"/>
</dbReference>
<evidence type="ECO:0000256" key="2">
    <source>
        <dbReference type="SAM" id="MobiDB-lite"/>
    </source>
</evidence>
<dbReference type="PROSITE" id="PS50020">
    <property type="entry name" value="WW_DOMAIN_2"/>
    <property type="match status" value="1"/>
</dbReference>
<evidence type="ECO:0000313" key="5">
    <source>
        <dbReference type="Proteomes" id="UP000769157"/>
    </source>
</evidence>
<dbReference type="InterPro" id="IPR036517">
    <property type="entry name" value="FF_domain_sf"/>
</dbReference>
<feature type="region of interest" description="Disordered" evidence="2">
    <location>
        <begin position="95"/>
        <end position="174"/>
    </location>
</feature>
<accession>A0A9P8PGA7</accession>
<feature type="compositionally biased region" description="Basic and acidic residues" evidence="2">
    <location>
        <begin position="145"/>
        <end position="159"/>
    </location>
</feature>
<feature type="compositionally biased region" description="Acidic residues" evidence="2">
    <location>
        <begin position="160"/>
        <end position="172"/>
    </location>
</feature>
<feature type="domain" description="WW" evidence="3">
    <location>
        <begin position="10"/>
        <end position="43"/>
    </location>
</feature>
<dbReference type="PANTHER" id="PTHR15377">
    <property type="entry name" value="TRANSCRIPTION ELONGATION REGULATOR 1"/>
    <property type="match status" value="1"/>
</dbReference>
<dbReference type="InterPro" id="IPR045148">
    <property type="entry name" value="TCRG1-like"/>
</dbReference>
<dbReference type="InterPro" id="IPR036020">
    <property type="entry name" value="WW_dom_sf"/>
</dbReference>
<dbReference type="InterPro" id="IPR001202">
    <property type="entry name" value="WW_dom"/>
</dbReference>
<dbReference type="SMART" id="SM00441">
    <property type="entry name" value="FF"/>
    <property type="match status" value="2"/>
</dbReference>
<evidence type="ECO:0000259" key="3">
    <source>
        <dbReference type="PROSITE" id="PS50020"/>
    </source>
</evidence>
<dbReference type="Proteomes" id="UP000769157">
    <property type="component" value="Unassembled WGS sequence"/>
</dbReference>
<dbReference type="Pfam" id="PF01846">
    <property type="entry name" value="FF"/>
    <property type="match status" value="1"/>
</dbReference>
<keyword evidence="5" id="KW-1185">Reference proteome</keyword>
<reference evidence="4" key="1">
    <citation type="journal article" date="2021" name="Open Biol.">
        <title>Shared evolutionary footprints suggest mitochondrial oxidative damage underlies multiple complex I losses in fungi.</title>
        <authorList>
            <person name="Schikora-Tamarit M.A."/>
            <person name="Marcet-Houben M."/>
            <person name="Nosek J."/>
            <person name="Gabaldon T."/>
        </authorList>
    </citation>
    <scope>NUCLEOTIDE SEQUENCE</scope>
    <source>
        <strain evidence="4">CBS6075</strain>
    </source>
</reference>
<dbReference type="GeneID" id="70232193"/>
<dbReference type="SUPFAM" id="SSF81698">
    <property type="entry name" value="FF domain"/>
    <property type="match status" value="2"/>
</dbReference>
<evidence type="ECO:0000313" key="4">
    <source>
        <dbReference type="EMBL" id="KAH3671522.1"/>
    </source>
</evidence>
<name>A0A9P8PGA7_9ASCO</name>
<proteinExistence type="predicted"/>
<dbReference type="OrthoDB" id="410044at2759"/>
<keyword evidence="1" id="KW-0677">Repeat</keyword>
<evidence type="ECO:0000256" key="1">
    <source>
        <dbReference type="ARBA" id="ARBA00022737"/>
    </source>
</evidence>
<protein>
    <recommendedName>
        <fullName evidence="3">WW domain-containing protein</fullName>
    </recommendedName>
</protein>